<dbReference type="GO" id="GO:0006412">
    <property type="term" value="P:translation"/>
    <property type="evidence" value="ECO:0007669"/>
    <property type="project" value="UniProtKB-UniRule"/>
</dbReference>
<dbReference type="STRING" id="1143323.M787_002385"/>
<dbReference type="Gene3D" id="3.30.160.810">
    <property type="match status" value="1"/>
</dbReference>
<dbReference type="InterPro" id="IPR009000">
    <property type="entry name" value="Transl_B-barrel_sf"/>
</dbReference>
<dbReference type="GeneID" id="81478151"/>
<dbReference type="GO" id="GO:0003735">
    <property type="term" value="F:structural constituent of ribosome"/>
    <property type="evidence" value="ECO:0007669"/>
    <property type="project" value="UniProtKB-UniRule"/>
</dbReference>
<dbReference type="PANTHER" id="PTHR11229">
    <property type="entry name" value="50S RIBOSOMAL PROTEIN L3"/>
    <property type="match status" value="1"/>
</dbReference>
<dbReference type="GO" id="GO:0022625">
    <property type="term" value="C:cytosolic large ribosomal subunit"/>
    <property type="evidence" value="ECO:0007669"/>
    <property type="project" value="TreeGrafter"/>
</dbReference>
<keyword evidence="5 7" id="KW-0687">Ribonucleoprotein</keyword>
<dbReference type="RefSeq" id="WP_021828864.1">
    <property type="nucleotide sequence ID" value="NZ_CP015840.1"/>
</dbReference>
<dbReference type="Gene3D" id="2.40.30.10">
    <property type="entry name" value="Translation factors"/>
    <property type="match status" value="1"/>
</dbReference>
<name>A0A173DZ11_9CHLA</name>
<evidence type="ECO:0000256" key="3">
    <source>
        <dbReference type="ARBA" id="ARBA00022884"/>
    </source>
</evidence>
<dbReference type="HAMAP" id="MF_01325_B">
    <property type="entry name" value="Ribosomal_uL3_B"/>
    <property type="match status" value="1"/>
</dbReference>
<dbReference type="OrthoDB" id="9806135at2"/>
<organism evidence="8 9">
    <name type="scientific">Chlamydia gallinacea 08-1274/3</name>
    <dbReference type="NCBI Taxonomy" id="1143323"/>
    <lineage>
        <taxon>Bacteria</taxon>
        <taxon>Pseudomonadati</taxon>
        <taxon>Chlamydiota</taxon>
        <taxon>Chlamydiia</taxon>
        <taxon>Chlamydiales</taxon>
        <taxon>Chlamydiaceae</taxon>
        <taxon>Chlamydia/Chlamydophila group</taxon>
        <taxon>Chlamydia</taxon>
    </lineage>
</organism>
<reference evidence="8 9" key="1">
    <citation type="journal article" date="2014" name="Syst. Appl. Microbiol.">
        <title>Evidence for the existence of two new members of the family Chlamydiaceae and proposal of Chlamydia avium sp. nov. and Chlamydia gallinacea sp. nov.</title>
        <authorList>
            <person name="Sachse K."/>
            <person name="Laroucau K."/>
            <person name="Riege K."/>
            <person name="Wehner S."/>
            <person name="Dilcher M."/>
            <person name="Creasy H.H."/>
            <person name="Weidmann M."/>
            <person name="Myers G."/>
            <person name="Vorimore F."/>
            <person name="Vicari N."/>
            <person name="Magnino S."/>
            <person name="Liebler-Tenorio E."/>
            <person name="Ruettger A."/>
            <person name="Bavoil P.M."/>
            <person name="Hufert F.T."/>
            <person name="Rossello-Mora R."/>
            <person name="Marz M."/>
        </authorList>
    </citation>
    <scope>NUCLEOTIDE SEQUENCE [LARGE SCALE GENOMIC DNA]</scope>
    <source>
        <strain evidence="8 9">08-1274/3</strain>
    </source>
</reference>
<evidence type="ECO:0000313" key="9">
    <source>
        <dbReference type="Proteomes" id="UP000019147"/>
    </source>
</evidence>
<dbReference type="FunFam" id="2.40.30.10:FF:000004">
    <property type="entry name" value="50S ribosomal protein L3"/>
    <property type="match status" value="1"/>
</dbReference>
<accession>A0A173DZ11</accession>
<comment type="function">
    <text evidence="7">One of the primary rRNA binding proteins, it binds directly near the 3'-end of the 23S rRNA, where it nucleates assembly of the 50S subunit.</text>
</comment>
<evidence type="ECO:0000256" key="5">
    <source>
        <dbReference type="ARBA" id="ARBA00023274"/>
    </source>
</evidence>
<sequence length="219" mass="23642">MRSQLSLMGKKEGMVHVFDKEGNLVACSVISMSSNVVTQVKLKMTDGYNAVQLGVDELNVKEKTLLRRMNKPEIGHCKKSGSRIFRTLKEVRLSEEAIQEVSLGNEFGVESFENVTSVDVSGVSKGKGFQGVMKKYGFRGGPGSHGSGFHRHAGSIGMRSTPGRCFPGSKRPSHMGAVNVTVKNLEVVKVDPEKKVLLVKGAIPGAKGSIVVVRRSSKV</sequence>
<dbReference type="InterPro" id="IPR019927">
    <property type="entry name" value="Ribosomal_uL3_bac/org-type"/>
</dbReference>
<evidence type="ECO:0000256" key="7">
    <source>
        <dbReference type="HAMAP-Rule" id="MF_01325"/>
    </source>
</evidence>
<dbReference type="Pfam" id="PF00297">
    <property type="entry name" value="Ribosomal_L3"/>
    <property type="match status" value="1"/>
</dbReference>
<comment type="similarity">
    <text evidence="1 7">Belongs to the universal ribosomal protein uL3 family.</text>
</comment>
<dbReference type="PANTHER" id="PTHR11229:SF16">
    <property type="entry name" value="LARGE RIBOSOMAL SUBUNIT PROTEIN UL3C"/>
    <property type="match status" value="1"/>
</dbReference>
<dbReference type="InterPro" id="IPR000597">
    <property type="entry name" value="Ribosomal_uL3"/>
</dbReference>
<dbReference type="Proteomes" id="UP000019147">
    <property type="component" value="Chromosome"/>
</dbReference>
<evidence type="ECO:0000256" key="2">
    <source>
        <dbReference type="ARBA" id="ARBA00022730"/>
    </source>
</evidence>
<evidence type="ECO:0000313" key="8">
    <source>
        <dbReference type="EMBL" id="ANG66164.1"/>
    </source>
</evidence>
<dbReference type="AlphaFoldDB" id="A0A173DZ11"/>
<keyword evidence="3 7" id="KW-0694">RNA-binding</keyword>
<evidence type="ECO:0000256" key="4">
    <source>
        <dbReference type="ARBA" id="ARBA00022980"/>
    </source>
</evidence>
<evidence type="ECO:0000256" key="6">
    <source>
        <dbReference type="ARBA" id="ARBA00035243"/>
    </source>
</evidence>
<dbReference type="EMBL" id="CP015840">
    <property type="protein sequence ID" value="ANG66164.1"/>
    <property type="molecule type" value="Genomic_DNA"/>
</dbReference>
<dbReference type="KEGG" id="cgz:M787_002385"/>
<comment type="subunit">
    <text evidence="7">Part of the 50S ribosomal subunit. Forms a cluster with proteins L14 and L19.</text>
</comment>
<dbReference type="SUPFAM" id="SSF50447">
    <property type="entry name" value="Translation proteins"/>
    <property type="match status" value="1"/>
</dbReference>
<evidence type="ECO:0000256" key="1">
    <source>
        <dbReference type="ARBA" id="ARBA00006540"/>
    </source>
</evidence>
<gene>
    <name evidence="7" type="primary">rplC</name>
    <name evidence="8" type="ORF">M787_002385</name>
</gene>
<dbReference type="GO" id="GO:0019843">
    <property type="term" value="F:rRNA binding"/>
    <property type="evidence" value="ECO:0007669"/>
    <property type="project" value="UniProtKB-UniRule"/>
</dbReference>
<keyword evidence="2 7" id="KW-0699">rRNA-binding</keyword>
<dbReference type="NCBIfam" id="TIGR03625">
    <property type="entry name" value="L3_bact"/>
    <property type="match status" value="1"/>
</dbReference>
<proteinExistence type="inferred from homology"/>
<dbReference type="eggNOG" id="COG0087">
    <property type="taxonomic scope" value="Bacteria"/>
</dbReference>
<protein>
    <recommendedName>
        <fullName evidence="6 7">Large ribosomal subunit protein uL3</fullName>
    </recommendedName>
</protein>
<keyword evidence="4 7" id="KW-0689">Ribosomal protein</keyword>